<dbReference type="Gene3D" id="3.10.10.10">
    <property type="entry name" value="HIV Type 1 Reverse Transcriptase, subunit A, domain 1"/>
    <property type="match status" value="1"/>
</dbReference>
<feature type="region of interest" description="Disordered" evidence="1">
    <location>
        <begin position="294"/>
        <end position="327"/>
    </location>
</feature>
<dbReference type="Pfam" id="PF05380">
    <property type="entry name" value="Peptidase_A17"/>
    <property type="match status" value="1"/>
</dbReference>
<reference evidence="3" key="2">
    <citation type="submission" date="2022-06" db="UniProtKB">
        <authorList>
            <consortium name="EnsemblMetazoa"/>
        </authorList>
    </citation>
    <scope>IDENTIFICATION</scope>
    <source>
        <strain evidence="3">DF5081</strain>
    </source>
</reference>
<sequence>MQSSSNHPQSGDTRSVPQKVAPVKSYVSRLANQLKETLLQSESLLKLGSSTSAVRCDAICGIINTIDAHLQHVADLPVTISDRLHLLNLTDTEYAEGFEAVMLHCETTEIQNLHGQLTRAAQQLREELTLITNVEGTASPPARTKKGPTTGPRLESSPEPSPPLVDAETPADAQEIALVNISNETESPQTEVTETELIALRRDLARAKVLLHAEQASHRSTRQSLSEANQRSTELSQVMVEYDEQLRTVRELSDPAPLNQNVPAQVPVPLSNLTHGDLARHRLSQNIGALTGFTSQPRLEPVSPRSPIPQSNLCEENKQTRQPMFSSPDFATGRSPILFSPRAGNYESNPFKDPLRMIPTFKGETSTFREFEEQLEFLAEGQSWSSDIKFAVLRSKLAEPASSLLSHLPNKQDAYFKTMANLRRAYGESNNVAALIREFKAAKISHNNMSALIVDSIKIEGIIERLARSQYTFSQSDTLDLIRKLPFEPIGRELLEKYESNPDLGFAFVLQHIHNRAKSLRFCEEQQRKEIMKQPYPTVSEILTIDAEADEEINIFHGQKREGQRKSTFKCDLCGGPHSRFNCQLSAREQRKSLNDQNRCRLCMTTGHNNTDCQKPWRCRHCGDTHHTNNYAFANAAVNRESKNNLAQTDAVIMNVQKYERDDDEYRLPFVAIPTPSGPPVIALVDTGATCSLFSEGAAQSRNLTKVSCETMRYEGIAGQTIVDSPIFLIPIEESGKTRSIFVRGFPNLNTTFRAPVFRAEDITHLDSIGIDAKKLMELSHLNGQKIDMILGQDLLPELSSSKHRLPSGRIVEKTKYGAITYPAPSQKCFLAPENSAQLSLKAIPLELLNTVSTKSFKSSDEAMEAAYHRHHDLEILGITPPEQGDTKKLRTDEFIQQVKEQVTVADGHLAVPLLFNGREKELASNFRLAICRLKSLWEKLKGREKLLTDYSKVMSDQLAAGYIERVPDTMSRPSSPVYYIPHQEVIKLESLTTKLRVVLDASSHMKGEYSLNDCLHTGPNILQSILGILLIVRARLSQYLITADIEKAFHQVRLQNKFRDCVRCIWFKDPTKGTSEGNIEIFRFTRIPFGVNCSPFLLAVAVMFHLEQNPNPLNERILRDIYVDNVILSSNDRQELLKLYESSKSIFDKAEMNLREFSVNESETLSAIPEKDRAQGSLGKLLGYQWDRDTDTLFATVAIPPVGKLTKRLIAGFLGETFDPLGIFSPIIVAVKALLQDLWTLGISWDEQIPNSMIPAWEKIASGFTLPKVSFPRQVTSRYDYERVQLCIFADANKENFACTAYIRYEYEDREPKSTLIFAKTRQKSRNTNASIPRMELMAIEIAVNAAATLVKELHLKELSGVRIFSDSMIALYWVLKNDKCHSFVNNRVANIHNVMSELKEWDPTFHHVPTDLNPADIASRGCTLEALMCGTLWFDGPEFLKQPEAKWPNRLCGNLNYEDFELAAIMKEVVQPQHAKRIKNSCIPLSHYQKLPKASGSEVLLHMQKKSTPILEKSEIRDDKWSSFIPYNKFKSFNRLTTTISSVLRFLVKAFPGKNSTSDTMKKFVASYNTAKTSAEAELTEAVRQRHIARKLVIADHYRDATEVRRIPFHEQNRCSLYPDGSYHHRRAICRAPLPLETTNPTVIISKHPLASMLARDVHLANSHCSEATIVRTLRQHYHIPRDRRLARSITTKCVNCKKQKARPDAYPYSKALPECRTKPTSPFQHVGLDYFGPLGYTAVPRRKSAMSYLLPVW</sequence>
<feature type="compositionally biased region" description="Polar residues" evidence="1">
    <location>
        <begin position="308"/>
        <end position="325"/>
    </location>
</feature>
<dbReference type="PANTHER" id="PTHR47331">
    <property type="entry name" value="PHD-TYPE DOMAIN-CONTAINING PROTEIN"/>
    <property type="match status" value="1"/>
</dbReference>
<name>A0A8R1I1S0_CAEJA</name>
<keyword evidence="4" id="KW-1185">Reference proteome</keyword>
<feature type="region of interest" description="Disordered" evidence="1">
    <location>
        <begin position="132"/>
        <end position="168"/>
    </location>
</feature>
<dbReference type="Gene3D" id="2.40.70.10">
    <property type="entry name" value="Acid Proteases"/>
    <property type="match status" value="1"/>
</dbReference>
<dbReference type="EnsemblMetazoa" id="CJA17229.1">
    <property type="protein sequence ID" value="CJA17229.1"/>
    <property type="gene ID" value="WBGene00136431"/>
</dbReference>
<organism evidence="3 4">
    <name type="scientific">Caenorhabditis japonica</name>
    <dbReference type="NCBI Taxonomy" id="281687"/>
    <lineage>
        <taxon>Eukaryota</taxon>
        <taxon>Metazoa</taxon>
        <taxon>Ecdysozoa</taxon>
        <taxon>Nematoda</taxon>
        <taxon>Chromadorea</taxon>
        <taxon>Rhabditida</taxon>
        <taxon>Rhabditina</taxon>
        <taxon>Rhabditomorpha</taxon>
        <taxon>Rhabditoidea</taxon>
        <taxon>Rhabditidae</taxon>
        <taxon>Peloderinae</taxon>
        <taxon>Caenorhabditis</taxon>
    </lineage>
</organism>
<dbReference type="PANTHER" id="PTHR47331:SF4">
    <property type="entry name" value="PEPTIDASE S1 DOMAIN-CONTAINING PROTEIN"/>
    <property type="match status" value="1"/>
</dbReference>
<evidence type="ECO:0000256" key="1">
    <source>
        <dbReference type="SAM" id="MobiDB-lite"/>
    </source>
</evidence>
<accession>A0A8R1I1S0</accession>
<proteinExistence type="predicted"/>
<protein>
    <submittedName>
        <fullName evidence="3">Reverse transcriptase domain-containing protein</fullName>
    </submittedName>
</protein>
<dbReference type="InterPro" id="IPR043128">
    <property type="entry name" value="Rev_trsase/Diguanyl_cyclase"/>
</dbReference>
<dbReference type="Proteomes" id="UP000005237">
    <property type="component" value="Unassembled WGS sequence"/>
</dbReference>
<dbReference type="InterPro" id="IPR021109">
    <property type="entry name" value="Peptidase_aspartic_dom_sf"/>
</dbReference>
<evidence type="ECO:0000313" key="4">
    <source>
        <dbReference type="Proteomes" id="UP000005237"/>
    </source>
</evidence>
<dbReference type="CDD" id="cd01644">
    <property type="entry name" value="RT_pepA17"/>
    <property type="match status" value="1"/>
</dbReference>
<dbReference type="InterPro" id="IPR043502">
    <property type="entry name" value="DNA/RNA_pol_sf"/>
</dbReference>
<evidence type="ECO:0000313" key="3">
    <source>
        <dbReference type="EnsemblMetazoa" id="CJA17229.1"/>
    </source>
</evidence>
<dbReference type="InterPro" id="IPR008042">
    <property type="entry name" value="Retrotrans_Pao"/>
</dbReference>
<dbReference type="InterPro" id="IPR000477">
    <property type="entry name" value="RT_dom"/>
</dbReference>
<dbReference type="Gene3D" id="3.30.70.270">
    <property type="match status" value="1"/>
</dbReference>
<dbReference type="Pfam" id="PF00078">
    <property type="entry name" value="RVT_1"/>
    <property type="match status" value="1"/>
</dbReference>
<dbReference type="SUPFAM" id="SSF56672">
    <property type="entry name" value="DNA/RNA polymerases"/>
    <property type="match status" value="1"/>
</dbReference>
<feature type="domain" description="Reverse transcriptase" evidence="2">
    <location>
        <begin position="1034"/>
        <end position="1155"/>
    </location>
</feature>
<evidence type="ECO:0000259" key="2">
    <source>
        <dbReference type="Pfam" id="PF00078"/>
    </source>
</evidence>
<reference evidence="4" key="1">
    <citation type="submission" date="2010-08" db="EMBL/GenBank/DDBJ databases">
        <authorList>
            <consortium name="Caenorhabditis japonica Sequencing Consortium"/>
            <person name="Wilson R.K."/>
        </authorList>
    </citation>
    <scope>NUCLEOTIDE SEQUENCE [LARGE SCALE GENOMIC DNA]</scope>
    <source>
        <strain evidence="4">DF5081</strain>
    </source>
</reference>